<dbReference type="AlphaFoldDB" id="A0A4R4AAF5"/>
<dbReference type="EMBL" id="SMDC01000005">
    <property type="protein sequence ID" value="TCW35961.1"/>
    <property type="molecule type" value="Genomic_DNA"/>
</dbReference>
<sequence>MTIPAPHDRRLRLGDGRQLGYTEYGVPDGHPVCYCHGFPSSRQEAGLLHQAARIEGIRLIAPDRPGYGLSSDRPGRQIHDWPADLAELTERLGIDRFDLIGVSGGGPYALACLAALPARIGRCTLICPLGPIYLAPVRRTMAPGVRASLSLARRLPRLTNRFYTGPIPALLAARPEVVARLRYRNAAAPDRAVLDRPEVTAALDRTIVDAMRDGAHGARRDLHLYPRPWGFEPDRVDRAITLWHGDTDNTVPVAHAHWYARHLPDCRARILHGEGHYSLPVRHGHGILKGLITVHD</sequence>
<dbReference type="RefSeq" id="WP_132229589.1">
    <property type="nucleotide sequence ID" value="NZ_NRRH01000012.1"/>
</dbReference>
<organism evidence="2 3">
    <name type="scientific">Marichromatium gracile</name>
    <name type="common">Chromatium gracile</name>
    <dbReference type="NCBI Taxonomy" id="1048"/>
    <lineage>
        <taxon>Bacteria</taxon>
        <taxon>Pseudomonadati</taxon>
        <taxon>Pseudomonadota</taxon>
        <taxon>Gammaproteobacteria</taxon>
        <taxon>Chromatiales</taxon>
        <taxon>Chromatiaceae</taxon>
        <taxon>Marichromatium</taxon>
    </lineage>
</organism>
<dbReference type="PANTHER" id="PTHR45763:SF46">
    <property type="entry name" value="AB HYDROLASE-1 DOMAIN-CONTAINING PROTEIN"/>
    <property type="match status" value="1"/>
</dbReference>
<evidence type="ECO:0000313" key="3">
    <source>
        <dbReference type="Proteomes" id="UP000295247"/>
    </source>
</evidence>
<reference evidence="2 3" key="1">
    <citation type="submission" date="2019-03" db="EMBL/GenBank/DDBJ databases">
        <title>Genomic Encyclopedia of Type Strains, Phase IV (KMG-IV): sequencing the most valuable type-strain genomes for metagenomic binning, comparative biology and taxonomic classification.</title>
        <authorList>
            <person name="Goeker M."/>
        </authorList>
    </citation>
    <scope>NUCLEOTIDE SEQUENCE [LARGE SCALE GENOMIC DNA]</scope>
    <source>
        <strain evidence="2 3">DSM 203</strain>
    </source>
</reference>
<dbReference type="SUPFAM" id="SSF53474">
    <property type="entry name" value="alpha/beta-Hydrolases"/>
    <property type="match status" value="1"/>
</dbReference>
<proteinExistence type="predicted"/>
<dbReference type="PRINTS" id="PR00111">
    <property type="entry name" value="ABHYDROLASE"/>
</dbReference>
<dbReference type="InterPro" id="IPR029058">
    <property type="entry name" value="AB_hydrolase_fold"/>
</dbReference>
<gene>
    <name evidence="2" type="ORF">EDC29_105136</name>
</gene>
<feature type="domain" description="AB hydrolase-1" evidence="1">
    <location>
        <begin position="31"/>
        <end position="279"/>
    </location>
</feature>
<protein>
    <submittedName>
        <fullName evidence="2">Pimeloyl-ACP methyl ester carboxylesterase</fullName>
    </submittedName>
</protein>
<dbReference type="InterPro" id="IPR000073">
    <property type="entry name" value="AB_hydrolase_1"/>
</dbReference>
<evidence type="ECO:0000313" key="2">
    <source>
        <dbReference type="EMBL" id="TCW35961.1"/>
    </source>
</evidence>
<comment type="caution">
    <text evidence="2">The sequence shown here is derived from an EMBL/GenBank/DDBJ whole genome shotgun (WGS) entry which is preliminary data.</text>
</comment>
<dbReference type="Gene3D" id="3.40.50.1820">
    <property type="entry name" value="alpha/beta hydrolase"/>
    <property type="match status" value="1"/>
</dbReference>
<name>A0A4R4AAF5_MARGR</name>
<dbReference type="PANTHER" id="PTHR45763">
    <property type="entry name" value="HYDROLASE, ALPHA/BETA FOLD FAMILY PROTEIN, EXPRESSED-RELATED"/>
    <property type="match status" value="1"/>
</dbReference>
<accession>A0A4R4AAF5</accession>
<dbReference type="Pfam" id="PF00561">
    <property type="entry name" value="Abhydrolase_1"/>
    <property type="match status" value="1"/>
</dbReference>
<evidence type="ECO:0000259" key="1">
    <source>
        <dbReference type="Pfam" id="PF00561"/>
    </source>
</evidence>
<dbReference type="Proteomes" id="UP000295247">
    <property type="component" value="Unassembled WGS sequence"/>
</dbReference>